<feature type="compositionally biased region" description="Basic and acidic residues" evidence="1">
    <location>
        <begin position="155"/>
        <end position="173"/>
    </location>
</feature>
<sequence>MSFKIQPAQTAAHHFPAPLSPHWTAPPSPRIIVPSPRLIYPASPLARHQFDHHQSHGHQQRYGLPQSYGHKHSHGHHQAYGHHQPHAHHGSYAHQAVPPSPGLALPSPAHHRSFDLSFERLNNRTIRDLALAKTRRGIEPTYAPECVEEVDEWETSPRRSEQRDSGESRDSRGSPRKGILKRNTHWNSIRASEYHYLLQPAEPVRRVSFSDDDEVCELPAFNATKTNKARYTMAEPSYKPPVEHRVVQRRPSLPSLSAIGSSLRRRSSASSVWSSKSKSNRLSLKPEALVEGATDDDIPAPVFVS</sequence>
<feature type="region of interest" description="Disordered" evidence="1">
    <location>
        <begin position="148"/>
        <end position="184"/>
    </location>
</feature>
<name>A0A316ZH81_9BASI</name>
<feature type="region of interest" description="Disordered" evidence="1">
    <location>
        <begin position="259"/>
        <end position="305"/>
    </location>
</feature>
<accession>A0A316ZH81</accession>
<evidence type="ECO:0000313" key="3">
    <source>
        <dbReference type="Proteomes" id="UP000245946"/>
    </source>
</evidence>
<reference evidence="2 3" key="1">
    <citation type="journal article" date="2018" name="Mol. Biol. Evol.">
        <title>Broad Genomic Sampling Reveals a Smut Pathogenic Ancestry of the Fungal Clade Ustilaginomycotina.</title>
        <authorList>
            <person name="Kijpornyongpan T."/>
            <person name="Mondo S.J."/>
            <person name="Barry K."/>
            <person name="Sandor L."/>
            <person name="Lee J."/>
            <person name="Lipzen A."/>
            <person name="Pangilinan J."/>
            <person name="LaButti K."/>
            <person name="Hainaut M."/>
            <person name="Henrissat B."/>
            <person name="Grigoriev I.V."/>
            <person name="Spatafora J.W."/>
            <person name="Aime M.C."/>
        </authorList>
    </citation>
    <scope>NUCLEOTIDE SEQUENCE [LARGE SCALE GENOMIC DNA]</scope>
    <source>
        <strain evidence="2 3">MCA 4186</strain>
    </source>
</reference>
<feature type="region of interest" description="Disordered" evidence="1">
    <location>
        <begin position="50"/>
        <end position="108"/>
    </location>
</feature>
<dbReference type="EMBL" id="KZ819285">
    <property type="protein sequence ID" value="PWO00409.1"/>
    <property type="molecule type" value="Genomic_DNA"/>
</dbReference>
<proteinExistence type="predicted"/>
<keyword evidence="3" id="KW-1185">Reference proteome</keyword>
<feature type="compositionally biased region" description="Basic residues" evidence="1">
    <location>
        <begin position="69"/>
        <end position="91"/>
    </location>
</feature>
<feature type="compositionally biased region" description="Basic residues" evidence="1">
    <location>
        <begin position="174"/>
        <end position="184"/>
    </location>
</feature>
<evidence type="ECO:0000313" key="2">
    <source>
        <dbReference type="EMBL" id="PWO00409.1"/>
    </source>
</evidence>
<organism evidence="2 3">
    <name type="scientific">Tilletiopsis washingtonensis</name>
    <dbReference type="NCBI Taxonomy" id="58919"/>
    <lineage>
        <taxon>Eukaryota</taxon>
        <taxon>Fungi</taxon>
        <taxon>Dikarya</taxon>
        <taxon>Basidiomycota</taxon>
        <taxon>Ustilaginomycotina</taxon>
        <taxon>Exobasidiomycetes</taxon>
        <taxon>Entylomatales</taxon>
        <taxon>Entylomatales incertae sedis</taxon>
        <taxon>Tilletiopsis</taxon>
    </lineage>
</organism>
<feature type="compositionally biased region" description="Low complexity" evidence="1">
    <location>
        <begin position="259"/>
        <end position="283"/>
    </location>
</feature>
<feature type="region of interest" description="Disordered" evidence="1">
    <location>
        <begin position="1"/>
        <end position="21"/>
    </location>
</feature>
<dbReference type="AlphaFoldDB" id="A0A316ZH81"/>
<dbReference type="RefSeq" id="XP_025600687.1">
    <property type="nucleotide sequence ID" value="XM_025743899.1"/>
</dbReference>
<dbReference type="Proteomes" id="UP000245946">
    <property type="component" value="Unassembled WGS sequence"/>
</dbReference>
<protein>
    <submittedName>
        <fullName evidence="2">Uncharacterized protein</fullName>
    </submittedName>
</protein>
<evidence type="ECO:0000256" key="1">
    <source>
        <dbReference type="SAM" id="MobiDB-lite"/>
    </source>
</evidence>
<dbReference type="GeneID" id="37271443"/>
<gene>
    <name evidence="2" type="ORF">FA09DRAFT_336543</name>
</gene>